<accession>A0A1X2GWS9</accession>
<dbReference type="Proteomes" id="UP000242146">
    <property type="component" value="Unassembled WGS sequence"/>
</dbReference>
<dbReference type="EMBL" id="MCGT01000002">
    <property type="protein sequence ID" value="ORX62449.1"/>
    <property type="molecule type" value="Genomic_DNA"/>
</dbReference>
<dbReference type="AlphaFoldDB" id="A0A1X2GWS9"/>
<evidence type="ECO:0000313" key="2">
    <source>
        <dbReference type="EMBL" id="ORX62449.1"/>
    </source>
</evidence>
<proteinExistence type="predicted"/>
<gene>
    <name evidence="2" type="ORF">DM01DRAFT_328347</name>
</gene>
<evidence type="ECO:0000313" key="3">
    <source>
        <dbReference type="Proteomes" id="UP000242146"/>
    </source>
</evidence>
<sequence length="171" mass="19395">MLIHSEQPDTPVIPKIPGYEERKNDTCVARSNSMHSAGSSEALLRFSSRYEVSPPLTPAISPSFLLDKYQQTPTASQHHGLGSSREQMAYYHQSPMNPPPMDPFMTSMEKSYVTTETSVDQHARPYDVAVHFDNNYLPPPPLSISNNGKRTPQGQHKHICKYPYCNWSFKR</sequence>
<name>A0A1X2GWS9_9FUNG</name>
<feature type="non-terminal residue" evidence="2">
    <location>
        <position position="171"/>
    </location>
</feature>
<comment type="caution">
    <text evidence="2">The sequence shown here is derived from an EMBL/GenBank/DDBJ whole genome shotgun (WGS) entry which is preliminary data.</text>
</comment>
<protein>
    <submittedName>
        <fullName evidence="2">Uncharacterized protein</fullName>
    </submittedName>
</protein>
<reference evidence="2 3" key="1">
    <citation type="submission" date="2016-07" db="EMBL/GenBank/DDBJ databases">
        <title>Pervasive Adenine N6-methylation of Active Genes in Fungi.</title>
        <authorList>
            <consortium name="DOE Joint Genome Institute"/>
            <person name="Mondo S.J."/>
            <person name="Dannebaum R.O."/>
            <person name="Kuo R.C."/>
            <person name="Labutti K."/>
            <person name="Haridas S."/>
            <person name="Kuo A."/>
            <person name="Salamov A."/>
            <person name="Ahrendt S.R."/>
            <person name="Lipzen A."/>
            <person name="Sullivan W."/>
            <person name="Andreopoulos W.B."/>
            <person name="Clum A."/>
            <person name="Lindquist E."/>
            <person name="Daum C."/>
            <person name="Ramamoorthy G.K."/>
            <person name="Gryganskyi A."/>
            <person name="Culley D."/>
            <person name="Magnuson J.K."/>
            <person name="James T.Y."/>
            <person name="O'Malley M.A."/>
            <person name="Stajich J.E."/>
            <person name="Spatafora J.W."/>
            <person name="Visel A."/>
            <person name="Grigoriev I.V."/>
        </authorList>
    </citation>
    <scope>NUCLEOTIDE SEQUENCE [LARGE SCALE GENOMIC DNA]</scope>
    <source>
        <strain evidence="2 3">NRRL 3301</strain>
    </source>
</reference>
<evidence type="ECO:0000256" key="1">
    <source>
        <dbReference type="SAM" id="MobiDB-lite"/>
    </source>
</evidence>
<keyword evidence="3" id="KW-1185">Reference proteome</keyword>
<feature type="region of interest" description="Disordered" evidence="1">
    <location>
        <begin position="71"/>
        <end position="99"/>
    </location>
</feature>
<organism evidence="2 3">
    <name type="scientific">Hesseltinella vesiculosa</name>
    <dbReference type="NCBI Taxonomy" id="101127"/>
    <lineage>
        <taxon>Eukaryota</taxon>
        <taxon>Fungi</taxon>
        <taxon>Fungi incertae sedis</taxon>
        <taxon>Mucoromycota</taxon>
        <taxon>Mucoromycotina</taxon>
        <taxon>Mucoromycetes</taxon>
        <taxon>Mucorales</taxon>
        <taxon>Cunninghamellaceae</taxon>
        <taxon>Hesseltinella</taxon>
    </lineage>
</organism>